<comment type="caution">
    <text evidence="1">The sequence shown here is derived from an EMBL/GenBank/DDBJ whole genome shotgun (WGS) entry which is preliminary data.</text>
</comment>
<dbReference type="EMBL" id="JBJUIK010000012">
    <property type="protein sequence ID" value="KAL3509583.1"/>
    <property type="molecule type" value="Genomic_DNA"/>
</dbReference>
<dbReference type="Proteomes" id="UP001630127">
    <property type="component" value="Unassembled WGS sequence"/>
</dbReference>
<gene>
    <name evidence="1" type="ORF">ACH5RR_028984</name>
</gene>
<reference evidence="1 2" key="1">
    <citation type="submission" date="2024-11" db="EMBL/GenBank/DDBJ databases">
        <title>A near-complete genome assembly of Cinchona calisaya.</title>
        <authorList>
            <person name="Lian D.C."/>
            <person name="Zhao X.W."/>
            <person name="Wei L."/>
        </authorList>
    </citation>
    <scope>NUCLEOTIDE SEQUENCE [LARGE SCALE GENOMIC DNA]</scope>
    <source>
        <tissue evidence="1">Nenye</tissue>
    </source>
</reference>
<dbReference type="AlphaFoldDB" id="A0ABD2YVM1"/>
<name>A0ABD2YVM1_9GENT</name>
<protein>
    <submittedName>
        <fullName evidence="1">Uncharacterized protein</fullName>
    </submittedName>
</protein>
<keyword evidence="2" id="KW-1185">Reference proteome</keyword>
<sequence length="74" mass="7885">MEEEEACDLALFGVEEAVNVNAAGGLVLGSYGEETGGFSHTLLRRISFSGTGGTVSVHKKIMKYHLVNAIQCQL</sequence>
<accession>A0ABD2YVM1</accession>
<organism evidence="1 2">
    <name type="scientific">Cinchona calisaya</name>
    <dbReference type="NCBI Taxonomy" id="153742"/>
    <lineage>
        <taxon>Eukaryota</taxon>
        <taxon>Viridiplantae</taxon>
        <taxon>Streptophyta</taxon>
        <taxon>Embryophyta</taxon>
        <taxon>Tracheophyta</taxon>
        <taxon>Spermatophyta</taxon>
        <taxon>Magnoliopsida</taxon>
        <taxon>eudicotyledons</taxon>
        <taxon>Gunneridae</taxon>
        <taxon>Pentapetalae</taxon>
        <taxon>asterids</taxon>
        <taxon>lamiids</taxon>
        <taxon>Gentianales</taxon>
        <taxon>Rubiaceae</taxon>
        <taxon>Cinchonoideae</taxon>
        <taxon>Cinchoneae</taxon>
        <taxon>Cinchona</taxon>
    </lineage>
</organism>
<proteinExistence type="predicted"/>
<evidence type="ECO:0000313" key="1">
    <source>
        <dbReference type="EMBL" id="KAL3509583.1"/>
    </source>
</evidence>
<evidence type="ECO:0000313" key="2">
    <source>
        <dbReference type="Proteomes" id="UP001630127"/>
    </source>
</evidence>